<accession>A3M0A7</accession>
<keyword evidence="3" id="KW-1185">Reference proteome</keyword>
<dbReference type="HOGENOM" id="CLU_071871_0_0_1"/>
<feature type="compositionally biased region" description="Basic and acidic residues" evidence="1">
    <location>
        <begin position="223"/>
        <end position="233"/>
    </location>
</feature>
<dbReference type="KEGG" id="pic:PICST_7367"/>
<reference evidence="2 3" key="1">
    <citation type="journal article" date="2007" name="Nat. Biotechnol.">
        <title>Genome sequence of the lignocellulose-bioconverting and xylose-fermenting yeast Pichia stipitis.</title>
        <authorList>
            <person name="Jeffries T.W."/>
            <person name="Grigoriev I.V."/>
            <person name="Grimwood J."/>
            <person name="Laplaza J.M."/>
            <person name="Aerts A."/>
            <person name="Salamov A."/>
            <person name="Schmutz J."/>
            <person name="Lindquist E."/>
            <person name="Dehal P."/>
            <person name="Shapiro H."/>
            <person name="Jin Y.S."/>
            <person name="Passoth V."/>
            <person name="Richardson P.M."/>
        </authorList>
    </citation>
    <scope>NUCLEOTIDE SEQUENCE [LARGE SCALE GENOMIC DNA]</scope>
    <source>
        <strain evidence="3">ATCC 58785 / CBS 6054 / NBRC 10063 / NRRL Y-11545</strain>
    </source>
</reference>
<dbReference type="InterPro" id="IPR029196">
    <property type="entry name" value="HAPSTR1-like"/>
</dbReference>
<dbReference type="OrthoDB" id="21418at2759"/>
<dbReference type="RefSeq" id="XP_001386709.2">
    <property type="nucleotide sequence ID" value="XM_001386672.1"/>
</dbReference>
<dbReference type="FunCoup" id="A3M0A7">
    <property type="interactions" value="15"/>
</dbReference>
<dbReference type="eggNOG" id="ENOG502S6F0">
    <property type="taxonomic scope" value="Eukaryota"/>
</dbReference>
<feature type="compositionally biased region" description="Acidic residues" evidence="1">
    <location>
        <begin position="210"/>
        <end position="222"/>
    </location>
</feature>
<feature type="non-terminal residue" evidence="2">
    <location>
        <position position="245"/>
    </location>
</feature>
<dbReference type="OMA" id="QHSESDP"/>
<dbReference type="AlphaFoldDB" id="A3M0A7"/>
<evidence type="ECO:0000313" key="2">
    <source>
        <dbReference type="EMBL" id="ABN68680.2"/>
    </source>
</evidence>
<sequence>MDLSNLSSNLPPTKPVNQTSVDEVSKELTTEFKNAAKSVASLYNSSISTNSSSSNQKIEFANAARSVAALYRLTHNSSSLMHHKGYLQCLDDLLEVITQDGDIENWALTRRAEISNMHNNTPSQSNGDTTEPNVVRHTIPEEQSQSILEIPLDYEFSLVSDLKPASHFRPSVPPISVQHSTKQLQNFKRSRRLDPILRRKLQLQQSSDDASSDADSDDSTDKDDDRVERKKNIQSDSPSKKKKLN</sequence>
<evidence type="ECO:0000313" key="3">
    <source>
        <dbReference type="Proteomes" id="UP000002258"/>
    </source>
</evidence>
<evidence type="ECO:0000256" key="1">
    <source>
        <dbReference type="SAM" id="MobiDB-lite"/>
    </source>
</evidence>
<gene>
    <name evidence="2" type="ORF">PICST_7367</name>
</gene>
<feature type="region of interest" description="Disordered" evidence="1">
    <location>
        <begin position="200"/>
        <end position="245"/>
    </location>
</feature>
<dbReference type="Proteomes" id="UP000002258">
    <property type="component" value="Chromosome 8"/>
</dbReference>
<name>A3M0A7_PICST</name>
<dbReference type="EMBL" id="CP000502">
    <property type="protein sequence ID" value="ABN68680.2"/>
    <property type="molecule type" value="Genomic_DNA"/>
</dbReference>
<dbReference type="GeneID" id="4840926"/>
<protein>
    <submittedName>
        <fullName evidence="2">Uncharacterized protein</fullName>
    </submittedName>
</protein>
<organism evidence="2 3">
    <name type="scientific">Scheffersomyces stipitis (strain ATCC 58785 / CBS 6054 / NBRC 10063 / NRRL Y-11545)</name>
    <name type="common">Yeast</name>
    <name type="synonym">Pichia stipitis</name>
    <dbReference type="NCBI Taxonomy" id="322104"/>
    <lineage>
        <taxon>Eukaryota</taxon>
        <taxon>Fungi</taxon>
        <taxon>Dikarya</taxon>
        <taxon>Ascomycota</taxon>
        <taxon>Saccharomycotina</taxon>
        <taxon>Pichiomycetes</taxon>
        <taxon>Debaryomycetaceae</taxon>
        <taxon>Scheffersomyces</taxon>
    </lineage>
</organism>
<dbReference type="InParanoid" id="A3M0A7"/>
<dbReference type="PANTHER" id="PTHR38645">
    <property type="entry name" value="CHROMOSOME 9, WHOLE GENOME SHOTGUN SEQUENCE"/>
    <property type="match status" value="1"/>
</dbReference>
<dbReference type="Pfam" id="PF15251">
    <property type="entry name" value="TAPR1-like"/>
    <property type="match status" value="1"/>
</dbReference>
<feature type="region of interest" description="Disordered" evidence="1">
    <location>
        <begin position="1"/>
        <end position="21"/>
    </location>
</feature>
<proteinExistence type="predicted"/>
<dbReference type="PANTHER" id="PTHR38645:SF1">
    <property type="entry name" value="YALI0F12243P"/>
    <property type="match status" value="1"/>
</dbReference>